<dbReference type="Proteomes" id="UP000660339">
    <property type="component" value="Unassembled WGS sequence"/>
</dbReference>
<proteinExistence type="predicted"/>
<dbReference type="InterPro" id="IPR000073">
    <property type="entry name" value="AB_hydrolase_1"/>
</dbReference>
<keyword evidence="3" id="KW-1185">Reference proteome</keyword>
<dbReference type="PANTHER" id="PTHR43798:SF33">
    <property type="entry name" value="HYDROLASE, PUTATIVE (AFU_ORTHOLOGUE AFUA_2G14860)-RELATED"/>
    <property type="match status" value="1"/>
</dbReference>
<sequence length="250" mass="26970">MTEISAPLDLAPRDVTMALGNITVRYREYGSPEAPALVLLHGGASSSATWDRLASALAPQGWRTIAVDLRGHGGSTRAVSYPLAAYCTDVVGLLDTLALERAVVVGHSLGAYVASLVAFERPGLVSHLILEEPPVPGRDSADDDGLYAPRFLLESLSLLVFRRGFHRRAVVSALRQLRRPQTQWWARLATIRARTLVVWGGPASHLSLERLALVADAVPGARLVTIDAGHLVHSKRPAEFYDAVATFLAE</sequence>
<comment type="caution">
    <text evidence="2">The sequence shown here is derived from an EMBL/GenBank/DDBJ whole genome shotgun (WGS) entry which is preliminary data.</text>
</comment>
<dbReference type="InterPro" id="IPR029058">
    <property type="entry name" value="AB_hydrolase_fold"/>
</dbReference>
<dbReference type="SUPFAM" id="SSF53474">
    <property type="entry name" value="alpha/beta-Hydrolases"/>
    <property type="match status" value="1"/>
</dbReference>
<feature type="domain" description="AB hydrolase-1" evidence="1">
    <location>
        <begin position="37"/>
        <end position="243"/>
    </location>
</feature>
<dbReference type="Pfam" id="PF12697">
    <property type="entry name" value="Abhydrolase_6"/>
    <property type="match status" value="1"/>
</dbReference>
<accession>A0A8J3PHM3</accession>
<dbReference type="PANTHER" id="PTHR43798">
    <property type="entry name" value="MONOACYLGLYCEROL LIPASE"/>
    <property type="match status" value="1"/>
</dbReference>
<dbReference type="EMBL" id="BONJ01000028">
    <property type="protein sequence ID" value="GIG16563.1"/>
    <property type="molecule type" value="Genomic_DNA"/>
</dbReference>
<reference evidence="2" key="1">
    <citation type="submission" date="2021-01" db="EMBL/GenBank/DDBJ databases">
        <title>Whole genome shotgun sequence of Catellatospora methionotrophica NBRC 14553.</title>
        <authorList>
            <person name="Komaki H."/>
            <person name="Tamura T."/>
        </authorList>
    </citation>
    <scope>NUCLEOTIDE SEQUENCE</scope>
    <source>
        <strain evidence="2">NBRC 14553</strain>
    </source>
</reference>
<evidence type="ECO:0000313" key="3">
    <source>
        <dbReference type="Proteomes" id="UP000660339"/>
    </source>
</evidence>
<organism evidence="2 3">
    <name type="scientific">Catellatospora methionotrophica</name>
    <dbReference type="NCBI Taxonomy" id="121620"/>
    <lineage>
        <taxon>Bacteria</taxon>
        <taxon>Bacillati</taxon>
        <taxon>Actinomycetota</taxon>
        <taxon>Actinomycetes</taxon>
        <taxon>Micromonosporales</taxon>
        <taxon>Micromonosporaceae</taxon>
        <taxon>Catellatospora</taxon>
    </lineage>
</organism>
<evidence type="ECO:0000259" key="1">
    <source>
        <dbReference type="Pfam" id="PF12697"/>
    </source>
</evidence>
<dbReference type="InterPro" id="IPR050266">
    <property type="entry name" value="AB_hydrolase_sf"/>
</dbReference>
<dbReference type="Gene3D" id="3.40.50.1820">
    <property type="entry name" value="alpha/beta hydrolase"/>
    <property type="match status" value="1"/>
</dbReference>
<dbReference type="GO" id="GO:0016020">
    <property type="term" value="C:membrane"/>
    <property type="evidence" value="ECO:0007669"/>
    <property type="project" value="TreeGrafter"/>
</dbReference>
<evidence type="ECO:0000313" key="2">
    <source>
        <dbReference type="EMBL" id="GIG16563.1"/>
    </source>
</evidence>
<keyword evidence="2" id="KW-0378">Hydrolase</keyword>
<dbReference type="AlphaFoldDB" id="A0A8J3PHM3"/>
<name>A0A8J3PHM3_9ACTN</name>
<protein>
    <submittedName>
        <fullName evidence="2">Putative hydrolase</fullName>
    </submittedName>
</protein>
<dbReference type="GO" id="GO:0016787">
    <property type="term" value="F:hydrolase activity"/>
    <property type="evidence" value="ECO:0007669"/>
    <property type="project" value="UniProtKB-KW"/>
</dbReference>
<dbReference type="RefSeq" id="WP_166378832.1">
    <property type="nucleotide sequence ID" value="NZ_BAAATT010000005.1"/>
</dbReference>
<gene>
    <name evidence="2" type="ORF">Cme02nite_48950</name>
</gene>